<dbReference type="EMBL" id="LCWF01000079">
    <property type="protein sequence ID" value="KKY22145.1"/>
    <property type="molecule type" value="Genomic_DNA"/>
</dbReference>
<evidence type="ECO:0000313" key="2">
    <source>
        <dbReference type="Proteomes" id="UP000053317"/>
    </source>
</evidence>
<protein>
    <submittedName>
        <fullName evidence="1">Uncharacterized protein</fullName>
    </submittedName>
</protein>
<reference evidence="1 2" key="2">
    <citation type="submission" date="2015-05" db="EMBL/GenBank/DDBJ databases">
        <authorList>
            <person name="Morales-Cruz A."/>
            <person name="Amrine K.C."/>
            <person name="Cantu D."/>
        </authorList>
    </citation>
    <scope>NUCLEOTIDE SEQUENCE [LARGE SCALE GENOMIC DNA]</scope>
    <source>
        <strain evidence="1">UCRPC4</strain>
    </source>
</reference>
<reference evidence="1 2" key="1">
    <citation type="submission" date="2015-05" db="EMBL/GenBank/DDBJ databases">
        <title>Distinctive expansion of gene families associated with plant cell wall degradation and secondary metabolism in the genomes of grapevine trunk pathogens.</title>
        <authorList>
            <person name="Lawrence D.P."/>
            <person name="Travadon R."/>
            <person name="Rolshausen P.E."/>
            <person name="Baumgartner K."/>
        </authorList>
    </citation>
    <scope>NUCLEOTIDE SEQUENCE [LARGE SCALE GENOMIC DNA]</scope>
    <source>
        <strain evidence="1">UCRPC4</strain>
    </source>
</reference>
<sequence length="160" mass="17902">MGAKDEDVNRKEVENQEASLDASKYVDMIGWDEAINVLSKHATNQVRKIETNIAQNRSSPMSTRYFPPVLISPASISSPWAVLVFLRKAGFRELRLGCREAVGLAIEGLLGLCRRVSVRLVVRLRAEKLKAIVEDRCLREELKAPRLPDNPGAFIFSPDV</sequence>
<dbReference type="Proteomes" id="UP000053317">
    <property type="component" value="Unassembled WGS sequence"/>
</dbReference>
<keyword evidence="2" id="KW-1185">Reference proteome</keyword>
<evidence type="ECO:0000313" key="1">
    <source>
        <dbReference type="EMBL" id="KKY22145.1"/>
    </source>
</evidence>
<dbReference type="AlphaFoldDB" id="A0A0G2GZW8"/>
<comment type="caution">
    <text evidence="1">The sequence shown here is derived from an EMBL/GenBank/DDBJ whole genome shotgun (WGS) entry which is preliminary data.</text>
</comment>
<proteinExistence type="predicted"/>
<accession>A0A0G2GZW8</accession>
<name>A0A0G2GZW8_PHACM</name>
<gene>
    <name evidence="1" type="ORF">UCRPC4_g03332</name>
</gene>
<organism evidence="1 2">
    <name type="scientific">Phaeomoniella chlamydospora</name>
    <name type="common">Phaeoacremonium chlamydosporum</name>
    <dbReference type="NCBI Taxonomy" id="158046"/>
    <lineage>
        <taxon>Eukaryota</taxon>
        <taxon>Fungi</taxon>
        <taxon>Dikarya</taxon>
        <taxon>Ascomycota</taxon>
        <taxon>Pezizomycotina</taxon>
        <taxon>Eurotiomycetes</taxon>
        <taxon>Chaetothyriomycetidae</taxon>
        <taxon>Phaeomoniellales</taxon>
        <taxon>Phaeomoniellaceae</taxon>
        <taxon>Phaeomoniella</taxon>
    </lineage>
</organism>